<dbReference type="EMBL" id="GG662429">
    <property type="protein sequence ID" value="EAS05025.2"/>
    <property type="molecule type" value="Genomic_DNA"/>
</dbReference>
<evidence type="ECO:0000313" key="2">
    <source>
        <dbReference type="Proteomes" id="UP000009168"/>
    </source>
</evidence>
<dbReference type="GeneID" id="7831289"/>
<evidence type="ECO:0000313" key="1">
    <source>
        <dbReference type="EMBL" id="EAS05025.2"/>
    </source>
</evidence>
<gene>
    <name evidence="1" type="ORF">TTHERM_00837960</name>
</gene>
<protein>
    <submittedName>
        <fullName evidence="1">Uncharacterized protein</fullName>
    </submittedName>
</protein>
<dbReference type="AlphaFoldDB" id="I7LXP1"/>
<organism evidence="1 2">
    <name type="scientific">Tetrahymena thermophila (strain SB210)</name>
    <dbReference type="NCBI Taxonomy" id="312017"/>
    <lineage>
        <taxon>Eukaryota</taxon>
        <taxon>Sar</taxon>
        <taxon>Alveolata</taxon>
        <taxon>Ciliophora</taxon>
        <taxon>Intramacronucleata</taxon>
        <taxon>Oligohymenophorea</taxon>
        <taxon>Hymenostomatida</taxon>
        <taxon>Tetrahymenina</taxon>
        <taxon>Tetrahymenidae</taxon>
        <taxon>Tetrahymena</taxon>
    </lineage>
</organism>
<dbReference type="KEGG" id="tet:TTHERM_00837960"/>
<proteinExistence type="predicted"/>
<dbReference type="RefSeq" id="XP_001025270.2">
    <property type="nucleotide sequence ID" value="XM_001025270.2"/>
</dbReference>
<dbReference type="Proteomes" id="UP000009168">
    <property type="component" value="Unassembled WGS sequence"/>
</dbReference>
<keyword evidence="2" id="KW-1185">Reference proteome</keyword>
<name>I7LXP1_TETTS</name>
<dbReference type="InParanoid" id="I7LXP1"/>
<sequence length="617" mass="73877">MSIIREREFTFSKCDKTTQDAQDCFQNKNTNLQEKIIIHKNVNEACELELNNDFFNQKIKIIDEMLQMRQQKIGQFQNDQAQILDQNKEYLNATTKKVQIEYRNPDFDKTVNLKQALSSQEKFNQKYFKSKSPLRFDNDRSKQIKSDVTENKSRISKSQDINIRSIKDSMENILNFEDKQEYTSFLKYFGQIDRWIKPKLEKLQQLRWEIEQIYSYVFKKKIKMNSINNVLKDNQEFSCYVNEFLKYFNETRTLVSIKDYHQKALNLLYSVQFYRQQYEDIKIFSGFLAESYSKQDLVYFLQFRCIIEYVAGKFIVDDSQFAKKYQEFEINIGISKTKECIKMIFGNRLNERQQHLYENLLLKVKQFIQNKQIQNMGANQSINHIELLSIIFQSYLKDKQLMTQQSYDSTPNSKNGLFQINQSFTQMTVEFQQNSNASKQKIDITQNKLKQEEQNYLINDENQKKQNFGFRQNEFEQIKYDQLFNWDFDSNKLKNMYSGFNNIQKQLFDQSISIFQEIAQLIKIKVDQSQLKLNQIVFAIAKIILFLECNASSEKEFVSQDFEQICQKYEFLKNNQSKDFQNLTNDEENQLVNQIIRSIFRQKELAQKIVALEEKNN</sequence>
<accession>I7LXP1</accession>
<reference evidence="2" key="1">
    <citation type="journal article" date="2006" name="PLoS Biol.">
        <title>Macronuclear genome sequence of the ciliate Tetrahymena thermophila, a model eukaryote.</title>
        <authorList>
            <person name="Eisen J.A."/>
            <person name="Coyne R.S."/>
            <person name="Wu M."/>
            <person name="Wu D."/>
            <person name="Thiagarajan M."/>
            <person name="Wortman J.R."/>
            <person name="Badger J.H."/>
            <person name="Ren Q."/>
            <person name="Amedeo P."/>
            <person name="Jones K.M."/>
            <person name="Tallon L.J."/>
            <person name="Delcher A.L."/>
            <person name="Salzberg S.L."/>
            <person name="Silva J.C."/>
            <person name="Haas B.J."/>
            <person name="Majoros W.H."/>
            <person name="Farzad M."/>
            <person name="Carlton J.M."/>
            <person name="Smith R.K. Jr."/>
            <person name="Garg J."/>
            <person name="Pearlman R.E."/>
            <person name="Karrer K.M."/>
            <person name="Sun L."/>
            <person name="Manning G."/>
            <person name="Elde N.C."/>
            <person name="Turkewitz A.P."/>
            <person name="Asai D.J."/>
            <person name="Wilkes D.E."/>
            <person name="Wang Y."/>
            <person name="Cai H."/>
            <person name="Collins K."/>
            <person name="Stewart B.A."/>
            <person name="Lee S.R."/>
            <person name="Wilamowska K."/>
            <person name="Weinberg Z."/>
            <person name="Ruzzo W.L."/>
            <person name="Wloga D."/>
            <person name="Gaertig J."/>
            <person name="Frankel J."/>
            <person name="Tsao C.-C."/>
            <person name="Gorovsky M.A."/>
            <person name="Keeling P.J."/>
            <person name="Waller R.F."/>
            <person name="Patron N.J."/>
            <person name="Cherry J.M."/>
            <person name="Stover N.A."/>
            <person name="Krieger C.J."/>
            <person name="del Toro C."/>
            <person name="Ryder H.F."/>
            <person name="Williamson S.C."/>
            <person name="Barbeau R.A."/>
            <person name="Hamilton E.P."/>
            <person name="Orias E."/>
        </authorList>
    </citation>
    <scope>NUCLEOTIDE SEQUENCE [LARGE SCALE GENOMIC DNA]</scope>
    <source>
        <strain evidence="2">SB210</strain>
    </source>
</reference>